<dbReference type="RefSeq" id="WP_075758134.1">
    <property type="nucleotide sequence ID" value="NZ_CP146992.1"/>
</dbReference>
<geneLocation type="plasmid" evidence="2 3">
    <name>pSSP59</name>
</geneLocation>
<dbReference type="EMBL" id="CP146992">
    <property type="protein sequence ID" value="WXA41929.1"/>
    <property type="molecule type" value="Genomic_DNA"/>
</dbReference>
<dbReference type="EMBL" id="FCOW01000038">
    <property type="protein sequence ID" value="CVK21546.1"/>
    <property type="molecule type" value="Genomic_DNA"/>
</dbReference>
<keyword evidence="4" id="KW-1185">Reference proteome</keyword>
<evidence type="ECO:0000313" key="1">
    <source>
        <dbReference type="EMBL" id="CVK21546.1"/>
    </source>
</evidence>
<dbReference type="Proteomes" id="UP000245702">
    <property type="component" value="Unassembled WGS sequence"/>
</dbReference>
<reference evidence="2" key="2">
    <citation type="submission" date="2024-03" db="EMBL/GenBank/DDBJ databases">
        <title>Complete genome sequence of Sporomusa sphaeroides DSM 2875T isolated from mud of the Leine river and Sporomusa ovata DSM 2662T isolated from sugar beet leaf silage.</title>
        <authorList>
            <person name="Boeer T."/>
            <person name="Lueschen A."/>
            <person name="Daniel R."/>
            <person name="Poehlein A."/>
        </authorList>
    </citation>
    <scope>NUCLEOTIDE SEQUENCE</scope>
    <source>
        <strain evidence="2">DSM 2875</strain>
        <plasmid evidence="2">pSSP59</plasmid>
    </source>
</reference>
<protein>
    <submittedName>
        <fullName evidence="2">Uncharacterized protein</fullName>
    </submittedName>
</protein>
<gene>
    <name evidence="2" type="ORF">SPSPH_047410</name>
    <name evidence="1" type="ORF">SSPH_04238</name>
</gene>
<proteinExistence type="predicted"/>
<dbReference type="OrthoDB" id="2654033at2"/>
<reference evidence="1 4" key="1">
    <citation type="submission" date="2016-01" db="EMBL/GenBank/DDBJ databases">
        <authorList>
            <person name="Brown R."/>
        </authorList>
    </citation>
    <scope>NUCLEOTIDE SEQUENCE [LARGE SCALE GENOMIC DNA]</scope>
    <source>
        <strain evidence="1">Sporomusa sphaeroides DSM 2875</strain>
    </source>
</reference>
<sequence length="71" mass="8455">MSEDLIFWGYRFYQNGRYHKGVELKGVEAVYDFVKEHKDSFYEVRVVDRSDFTVLQTIEGQIVFPIALNME</sequence>
<evidence type="ECO:0000313" key="3">
    <source>
        <dbReference type="Proteomes" id="UP000186950"/>
    </source>
</evidence>
<name>A0A1U7MA21_9FIRM</name>
<dbReference type="KEGG" id="ssph:SPSPH_047410"/>
<organism evidence="2 3">
    <name type="scientific">Sporomusa sphaeroides DSM 2875</name>
    <dbReference type="NCBI Taxonomy" id="1337886"/>
    <lineage>
        <taxon>Bacteria</taxon>
        <taxon>Bacillati</taxon>
        <taxon>Bacillota</taxon>
        <taxon>Negativicutes</taxon>
        <taxon>Selenomonadales</taxon>
        <taxon>Sporomusaceae</taxon>
        <taxon>Sporomusa</taxon>
    </lineage>
</organism>
<accession>A0A1U7MA21</accession>
<evidence type="ECO:0000313" key="4">
    <source>
        <dbReference type="Proteomes" id="UP000245702"/>
    </source>
</evidence>
<evidence type="ECO:0000313" key="2">
    <source>
        <dbReference type="EMBL" id="WXA41929.1"/>
    </source>
</evidence>
<dbReference type="AlphaFoldDB" id="A0A1U7MA21"/>
<dbReference type="Proteomes" id="UP000186950">
    <property type="component" value="Plasmid pSSP59"/>
</dbReference>
<keyword evidence="2" id="KW-0614">Plasmid</keyword>